<proteinExistence type="predicted"/>
<accession>A0A1G2LCR6</accession>
<gene>
    <name evidence="1" type="ORF">A3A44_03605</name>
</gene>
<protein>
    <submittedName>
        <fullName evidence="1">Uncharacterized protein</fullName>
    </submittedName>
</protein>
<dbReference type="InterPro" id="IPR013783">
    <property type="entry name" value="Ig-like_fold"/>
</dbReference>
<comment type="caution">
    <text evidence="1">The sequence shown here is derived from an EMBL/GenBank/DDBJ whole genome shotgun (WGS) entry which is preliminary data.</text>
</comment>
<organism evidence="1 2">
    <name type="scientific">Candidatus Sungbacteria bacterium RIFCSPLOWO2_01_FULL_60_25</name>
    <dbReference type="NCBI Taxonomy" id="1802281"/>
    <lineage>
        <taxon>Bacteria</taxon>
        <taxon>Candidatus Sungiibacteriota</taxon>
    </lineage>
</organism>
<evidence type="ECO:0000313" key="1">
    <source>
        <dbReference type="EMBL" id="OHA09433.1"/>
    </source>
</evidence>
<reference evidence="1 2" key="1">
    <citation type="journal article" date="2016" name="Nat. Commun.">
        <title>Thousands of microbial genomes shed light on interconnected biogeochemical processes in an aquifer system.</title>
        <authorList>
            <person name="Anantharaman K."/>
            <person name="Brown C.T."/>
            <person name="Hug L.A."/>
            <person name="Sharon I."/>
            <person name="Castelle C.J."/>
            <person name="Probst A.J."/>
            <person name="Thomas B.C."/>
            <person name="Singh A."/>
            <person name="Wilkins M.J."/>
            <person name="Karaoz U."/>
            <person name="Brodie E.L."/>
            <person name="Williams K.H."/>
            <person name="Hubbard S.S."/>
            <person name="Banfield J.F."/>
        </authorList>
    </citation>
    <scope>NUCLEOTIDE SEQUENCE [LARGE SCALE GENOMIC DNA]</scope>
</reference>
<dbReference type="Pfam" id="PF09136">
    <property type="entry name" value="Glucodextran_B"/>
    <property type="match status" value="1"/>
</dbReference>
<evidence type="ECO:0000313" key="2">
    <source>
        <dbReference type="Proteomes" id="UP000178977"/>
    </source>
</evidence>
<dbReference type="EMBL" id="MHQT01000025">
    <property type="protein sequence ID" value="OHA09433.1"/>
    <property type="molecule type" value="Genomic_DNA"/>
</dbReference>
<dbReference type="Gene3D" id="2.60.40.10">
    <property type="entry name" value="Immunoglobulins"/>
    <property type="match status" value="1"/>
</dbReference>
<dbReference type="STRING" id="1802281.A3A44_03605"/>
<dbReference type="AlphaFoldDB" id="A0A1G2LCR6"/>
<sequence>MMVPRAAGERYLTQRNFRLLVAALIFAGVAGLFLYGTRSLRAPTLVVSAPEKDAATSQNIIDVRGRTDPDADVMVNGRPLYIGSDGAFEERLYLVKGVNALSFEAKNRYGKTTSLTRYLVVR</sequence>
<dbReference type="Proteomes" id="UP000178977">
    <property type="component" value="Unassembled WGS sequence"/>
</dbReference>
<name>A0A1G2LCR6_9BACT</name>